<keyword evidence="4 7" id="KW-0067">ATP-binding</keyword>
<comment type="subcellular location">
    <subcellularLocation>
        <location evidence="1">Cell membrane</location>
        <topology evidence="1">Peripheral membrane protein</topology>
    </subcellularLocation>
</comment>
<dbReference type="InterPro" id="IPR050763">
    <property type="entry name" value="ABC_transporter_ATP-binding"/>
</dbReference>
<organism evidence="7 8">
    <name type="scientific">Streptomonospora algeriensis</name>
    <dbReference type="NCBI Taxonomy" id="995084"/>
    <lineage>
        <taxon>Bacteria</taxon>
        <taxon>Bacillati</taxon>
        <taxon>Actinomycetota</taxon>
        <taxon>Actinomycetes</taxon>
        <taxon>Streptosporangiales</taxon>
        <taxon>Nocardiopsidaceae</taxon>
        <taxon>Streptomonospora</taxon>
    </lineage>
</organism>
<dbReference type="Pfam" id="PF00005">
    <property type="entry name" value="ABC_tran"/>
    <property type="match status" value="1"/>
</dbReference>
<reference evidence="8" key="1">
    <citation type="journal article" date="2019" name="Int. J. Syst. Evol. Microbiol.">
        <title>The Global Catalogue of Microorganisms (GCM) 10K type strain sequencing project: providing services to taxonomists for standard genome sequencing and annotation.</title>
        <authorList>
            <consortium name="The Broad Institute Genomics Platform"/>
            <consortium name="The Broad Institute Genome Sequencing Center for Infectious Disease"/>
            <person name="Wu L."/>
            <person name="Ma J."/>
        </authorList>
    </citation>
    <scope>NUCLEOTIDE SEQUENCE [LARGE SCALE GENOMIC DNA]</scope>
    <source>
        <strain evidence="8">CCUG 63369</strain>
    </source>
</reference>
<dbReference type="Proteomes" id="UP001596956">
    <property type="component" value="Unassembled WGS sequence"/>
</dbReference>
<evidence type="ECO:0000256" key="1">
    <source>
        <dbReference type="ARBA" id="ARBA00004202"/>
    </source>
</evidence>
<evidence type="ECO:0000259" key="6">
    <source>
        <dbReference type="PROSITE" id="PS50893"/>
    </source>
</evidence>
<evidence type="ECO:0000313" key="7">
    <source>
        <dbReference type="EMBL" id="MFD0799986.1"/>
    </source>
</evidence>
<evidence type="ECO:0000256" key="4">
    <source>
        <dbReference type="ARBA" id="ARBA00022840"/>
    </source>
</evidence>
<keyword evidence="2" id="KW-0813">Transport</keyword>
<evidence type="ECO:0000256" key="2">
    <source>
        <dbReference type="ARBA" id="ARBA00022448"/>
    </source>
</evidence>
<dbReference type="InterPro" id="IPR003439">
    <property type="entry name" value="ABC_transporter-like_ATP-bd"/>
</dbReference>
<evidence type="ECO:0000256" key="5">
    <source>
        <dbReference type="ARBA" id="ARBA00023251"/>
    </source>
</evidence>
<protein>
    <submittedName>
        <fullName evidence="7">ATP-binding cassette domain-containing protein</fullName>
    </submittedName>
</protein>
<dbReference type="PROSITE" id="PS50893">
    <property type="entry name" value="ABC_TRANSPORTER_2"/>
    <property type="match status" value="1"/>
</dbReference>
<proteinExistence type="predicted"/>
<keyword evidence="3" id="KW-0547">Nucleotide-binding</keyword>
<feature type="domain" description="ABC transporter" evidence="6">
    <location>
        <begin position="6"/>
        <end position="236"/>
    </location>
</feature>
<comment type="caution">
    <text evidence="7">The sequence shown here is derived from an EMBL/GenBank/DDBJ whole genome shotgun (WGS) entry which is preliminary data.</text>
</comment>
<gene>
    <name evidence="7" type="ORF">ACFQZU_01460</name>
</gene>
<accession>A0ABW3BAQ3</accession>
<dbReference type="InterPro" id="IPR027417">
    <property type="entry name" value="P-loop_NTPase"/>
</dbReference>
<evidence type="ECO:0000256" key="3">
    <source>
        <dbReference type="ARBA" id="ARBA00022741"/>
    </source>
</evidence>
<dbReference type="EMBL" id="JBHTHR010000014">
    <property type="protein sequence ID" value="MFD0799986.1"/>
    <property type="molecule type" value="Genomic_DNA"/>
</dbReference>
<keyword evidence="8" id="KW-1185">Reference proteome</keyword>
<sequence>MDRPVIESAAVTREFGGKAALSGVDIAVPAGTVHCLLGHNGAGKTTLVDILTTLIPPTSGTARVAGYDVVAQGHEVRRRIGVAGQFSCVDMQLSGIGNLVLVARLLGAGRRAARERAQRLTAEFGLEEVASRPAAEYSGGTLRRLDLAACLLGKPQAVFLDEPTTGLDPVGRTALWNLVERLAAEGCAVLLTTQYLEEADRLADRVTVLSGGEIAAEGTSAELKADLGRLSVTLRFASQEQADSARSVLGDAGFAPYRAGSGTVVPIEAPRLVAGVVRALDAFGIEPEGISVDEPTLDDVFVALTRRTSLEPEEAVAWGPS</sequence>
<dbReference type="InterPro" id="IPR003593">
    <property type="entry name" value="AAA+_ATPase"/>
</dbReference>
<dbReference type="SMART" id="SM00382">
    <property type="entry name" value="AAA"/>
    <property type="match status" value="1"/>
</dbReference>
<dbReference type="SUPFAM" id="SSF52540">
    <property type="entry name" value="P-loop containing nucleoside triphosphate hydrolases"/>
    <property type="match status" value="1"/>
</dbReference>
<dbReference type="PANTHER" id="PTHR42711:SF19">
    <property type="entry name" value="DOXORUBICIN RESISTANCE ATP-BINDING PROTEIN DRRA"/>
    <property type="match status" value="1"/>
</dbReference>
<keyword evidence="5" id="KW-0046">Antibiotic resistance</keyword>
<dbReference type="GO" id="GO:0005524">
    <property type="term" value="F:ATP binding"/>
    <property type="evidence" value="ECO:0007669"/>
    <property type="project" value="UniProtKB-KW"/>
</dbReference>
<dbReference type="PANTHER" id="PTHR42711">
    <property type="entry name" value="ABC TRANSPORTER ATP-BINDING PROTEIN"/>
    <property type="match status" value="1"/>
</dbReference>
<dbReference type="Gene3D" id="3.40.50.300">
    <property type="entry name" value="P-loop containing nucleotide triphosphate hydrolases"/>
    <property type="match status" value="1"/>
</dbReference>
<name>A0ABW3BAQ3_9ACTN</name>
<evidence type="ECO:0000313" key="8">
    <source>
        <dbReference type="Proteomes" id="UP001596956"/>
    </source>
</evidence>